<gene>
    <name evidence="1" type="ORF">F8566_25900</name>
</gene>
<reference evidence="1 2" key="1">
    <citation type="submission" date="2019-09" db="EMBL/GenBank/DDBJ databases">
        <title>Actinomadura physcomitrii sp. nov., a novel actinomycete isolated from moss [Physcomitrium sphaericum (Ludw) Fuernr].</title>
        <authorList>
            <person name="Zhuang X."/>
            <person name="Liu C."/>
        </authorList>
    </citation>
    <scope>NUCLEOTIDE SEQUENCE [LARGE SCALE GENOMIC DNA]</scope>
    <source>
        <strain evidence="1 2">HMC1</strain>
    </source>
</reference>
<evidence type="ECO:0000313" key="1">
    <source>
        <dbReference type="EMBL" id="KAB2346130.1"/>
    </source>
</evidence>
<evidence type="ECO:0000313" key="2">
    <source>
        <dbReference type="Proteomes" id="UP000468735"/>
    </source>
</evidence>
<dbReference type="SUPFAM" id="SSF50199">
    <property type="entry name" value="Staphylococcal nuclease"/>
    <property type="match status" value="1"/>
</dbReference>
<keyword evidence="2" id="KW-1185">Reference proteome</keyword>
<protein>
    <submittedName>
        <fullName evidence="1">Thermonuclease family protein</fullName>
    </submittedName>
</protein>
<organism evidence="1 2">
    <name type="scientific">Actinomadura rudentiformis</name>
    <dbReference type="NCBI Taxonomy" id="359158"/>
    <lineage>
        <taxon>Bacteria</taxon>
        <taxon>Bacillati</taxon>
        <taxon>Actinomycetota</taxon>
        <taxon>Actinomycetes</taxon>
        <taxon>Streptosporangiales</taxon>
        <taxon>Thermomonosporaceae</taxon>
        <taxon>Actinomadura</taxon>
    </lineage>
</organism>
<sequence length="295" mass="33433">MGHRPQGVDMLAFDFPRVIRPAVPRRLIRTSDGDTPVVEQPIRMVSVDTPEKAGYAGLPTTAQLKLDRTRTRLTDGTFDDLIPEGLRDHLLSRLTADAAERHIAAGNRATVFFEALQERRLTKPGGTRRRTAVIPTGELIDRYGRLLAYLAPWFDGDGDPLPPRDHPDRRTFNLDMVAAGWGAMFLVYPSLPRDPDLKLLVQDAETAWNERRGAWAEFGENLLLAYEYRACIKLGDRKLADPKAAVADAYQRICVDLRDLRVVGEFGYHEVPPSRRLWIWKDDLNQAREDLKLPD</sequence>
<dbReference type="Proteomes" id="UP000468735">
    <property type="component" value="Unassembled WGS sequence"/>
</dbReference>
<dbReference type="AlphaFoldDB" id="A0A6H9YVE4"/>
<dbReference type="RefSeq" id="WP_151564309.1">
    <property type="nucleotide sequence ID" value="NZ_WBMT01000012.1"/>
</dbReference>
<accession>A0A6H9YVE4</accession>
<dbReference type="EMBL" id="WBMT01000012">
    <property type="protein sequence ID" value="KAB2346130.1"/>
    <property type="molecule type" value="Genomic_DNA"/>
</dbReference>
<proteinExistence type="predicted"/>
<comment type="caution">
    <text evidence="1">The sequence shown here is derived from an EMBL/GenBank/DDBJ whole genome shotgun (WGS) entry which is preliminary data.</text>
</comment>
<dbReference type="OrthoDB" id="6204818at2"/>
<dbReference type="Gene3D" id="2.40.50.90">
    <property type="match status" value="1"/>
</dbReference>
<dbReference type="InterPro" id="IPR035437">
    <property type="entry name" value="SNase_OB-fold_sf"/>
</dbReference>
<name>A0A6H9YVE4_9ACTN</name>